<accession>A0A558R8A1</accession>
<dbReference type="EMBL" id="VNIM01000018">
    <property type="protein sequence ID" value="TVV75610.1"/>
    <property type="molecule type" value="Genomic_DNA"/>
</dbReference>
<comment type="caution">
    <text evidence="2">The sequence shown here is derived from an EMBL/GenBank/DDBJ whole genome shotgun (WGS) entry which is preliminary data.</text>
</comment>
<sequence length="122" mass="13024">LLDRMLAAIGRDRASVYLASLLPARPVGGRIDPAVAAPALALAKRHVALAAPRLLLLCGDDATRALLGSGVAAARGRIHDLNHDGVKVRAVATFHPCRLLEHPMQKAGAWQDLQLLLGEYER</sequence>
<dbReference type="AlphaFoldDB" id="A0A558R8A1"/>
<feature type="domain" description="Uracil-DNA glycosylase-like" evidence="1">
    <location>
        <begin position="1"/>
        <end position="114"/>
    </location>
</feature>
<reference evidence="2 3" key="1">
    <citation type="submission" date="2019-07" db="EMBL/GenBank/DDBJ databases">
        <title>Sphingomonas solaris sp. nov., isolated from a solar panel from Boston, Massachusetts.</title>
        <authorList>
            <person name="Tanner K."/>
            <person name="Pascual J."/>
            <person name="Mancuso C."/>
            <person name="Pereto J."/>
            <person name="Khalil A."/>
            <person name="Vilanova C."/>
        </authorList>
    </citation>
    <scope>NUCLEOTIDE SEQUENCE [LARGE SCALE GENOMIC DNA]</scope>
    <source>
        <strain evidence="2 3">R4DWN</strain>
    </source>
</reference>
<dbReference type="Gene3D" id="3.40.470.10">
    <property type="entry name" value="Uracil-DNA glycosylase-like domain"/>
    <property type="match status" value="1"/>
</dbReference>
<dbReference type="RefSeq" id="WP_275265938.1">
    <property type="nucleotide sequence ID" value="NZ_VNIM01000018.1"/>
</dbReference>
<protein>
    <submittedName>
        <fullName evidence="2">Uracil-DNA glycosylase</fullName>
    </submittedName>
</protein>
<evidence type="ECO:0000259" key="1">
    <source>
        <dbReference type="Pfam" id="PF03167"/>
    </source>
</evidence>
<dbReference type="InterPro" id="IPR005122">
    <property type="entry name" value="Uracil-DNA_glycosylase-like"/>
</dbReference>
<dbReference type="SUPFAM" id="SSF52141">
    <property type="entry name" value="Uracil-DNA glycosylase-like"/>
    <property type="match status" value="1"/>
</dbReference>
<evidence type="ECO:0000313" key="2">
    <source>
        <dbReference type="EMBL" id="TVV75610.1"/>
    </source>
</evidence>
<organism evidence="2 3">
    <name type="scientific">Alterirhizorhabdus solaris</name>
    <dbReference type="NCBI Taxonomy" id="2529389"/>
    <lineage>
        <taxon>Bacteria</taxon>
        <taxon>Pseudomonadati</taxon>
        <taxon>Pseudomonadota</taxon>
        <taxon>Alphaproteobacteria</taxon>
        <taxon>Sphingomonadales</taxon>
        <taxon>Rhizorhabdaceae</taxon>
        <taxon>Alterirhizorhabdus</taxon>
    </lineage>
</organism>
<keyword evidence="3" id="KW-1185">Reference proteome</keyword>
<dbReference type="Pfam" id="PF03167">
    <property type="entry name" value="UDG"/>
    <property type="match status" value="1"/>
</dbReference>
<dbReference type="Proteomes" id="UP000318681">
    <property type="component" value="Unassembled WGS sequence"/>
</dbReference>
<proteinExistence type="predicted"/>
<name>A0A558R8A1_9SPHN</name>
<evidence type="ECO:0000313" key="3">
    <source>
        <dbReference type="Proteomes" id="UP000318681"/>
    </source>
</evidence>
<gene>
    <name evidence="2" type="ORF">FOY91_06330</name>
</gene>
<dbReference type="InterPro" id="IPR036895">
    <property type="entry name" value="Uracil-DNA_glycosylase-like_sf"/>
</dbReference>
<feature type="non-terminal residue" evidence="2">
    <location>
        <position position="1"/>
    </location>
</feature>